<dbReference type="InterPro" id="IPR038516">
    <property type="entry name" value="AAR2_N_sf"/>
</dbReference>
<dbReference type="Pfam" id="PF05282">
    <property type="entry name" value="AAR2"/>
    <property type="match status" value="1"/>
</dbReference>
<gene>
    <name evidence="12" type="ORF">MELIAE_LOCUS9191</name>
</gene>
<keyword evidence="5" id="KW-0747">Spliceosome</keyword>
<evidence type="ECO:0000259" key="11">
    <source>
        <dbReference type="Pfam" id="PF20981"/>
    </source>
</evidence>
<dbReference type="InterPro" id="IPR033647">
    <property type="entry name" value="Aar2_N"/>
</dbReference>
<dbReference type="Proteomes" id="UP001154078">
    <property type="component" value="Chromosome 6"/>
</dbReference>
<feature type="region of interest" description="Disordered" evidence="9">
    <location>
        <begin position="159"/>
        <end position="195"/>
    </location>
</feature>
<protein>
    <recommendedName>
        <fullName evidence="3">Protein AAR2 homolog</fullName>
    </recommendedName>
    <alternativeName>
        <fullName evidence="7">AAR2 splicing factor homolog</fullName>
    </alternativeName>
</protein>
<keyword evidence="6" id="KW-0508">mRNA splicing</keyword>
<organism evidence="12 13">
    <name type="scientific">Brassicogethes aeneus</name>
    <name type="common">Rape pollen beetle</name>
    <name type="synonym">Meligethes aeneus</name>
    <dbReference type="NCBI Taxonomy" id="1431903"/>
    <lineage>
        <taxon>Eukaryota</taxon>
        <taxon>Metazoa</taxon>
        <taxon>Ecdysozoa</taxon>
        <taxon>Arthropoda</taxon>
        <taxon>Hexapoda</taxon>
        <taxon>Insecta</taxon>
        <taxon>Pterygota</taxon>
        <taxon>Neoptera</taxon>
        <taxon>Endopterygota</taxon>
        <taxon>Coleoptera</taxon>
        <taxon>Polyphaga</taxon>
        <taxon>Cucujiformia</taxon>
        <taxon>Nitidulidae</taxon>
        <taxon>Meligethinae</taxon>
        <taxon>Brassicogethes</taxon>
    </lineage>
</organism>
<evidence type="ECO:0000313" key="13">
    <source>
        <dbReference type="Proteomes" id="UP001154078"/>
    </source>
</evidence>
<evidence type="ECO:0000256" key="7">
    <source>
        <dbReference type="ARBA" id="ARBA00030625"/>
    </source>
</evidence>
<evidence type="ECO:0000256" key="2">
    <source>
        <dbReference type="ARBA" id="ARBA00006281"/>
    </source>
</evidence>
<dbReference type="CDD" id="cd13778">
    <property type="entry name" value="Aar2_C"/>
    <property type="match status" value="1"/>
</dbReference>
<accession>A0A9P0BAW1</accession>
<evidence type="ECO:0000313" key="12">
    <source>
        <dbReference type="EMBL" id="CAH0558993.1"/>
    </source>
</evidence>
<comment type="subunit">
    <text evidence="8">Interacts with PRPF8 (via RNase H homology domain). Component of a U5 snRNP complex that contains PRPF8.</text>
</comment>
<name>A0A9P0BAW1_BRAAE</name>
<dbReference type="OrthoDB" id="201752at2759"/>
<comment type="similarity">
    <text evidence="2">Belongs to the AAR2 family.</text>
</comment>
<feature type="domain" description="AAR2 N-terminal" evidence="11">
    <location>
        <begin position="13"/>
        <end position="143"/>
    </location>
</feature>
<dbReference type="GO" id="GO:0000244">
    <property type="term" value="P:spliceosomal tri-snRNP complex assembly"/>
    <property type="evidence" value="ECO:0007669"/>
    <property type="project" value="TreeGrafter"/>
</dbReference>
<evidence type="ECO:0000256" key="6">
    <source>
        <dbReference type="ARBA" id="ARBA00023187"/>
    </source>
</evidence>
<dbReference type="Pfam" id="PF20981">
    <property type="entry name" value="AAR2_1st"/>
    <property type="match status" value="1"/>
</dbReference>
<feature type="compositionally biased region" description="Basic and acidic residues" evidence="9">
    <location>
        <begin position="186"/>
        <end position="195"/>
    </location>
</feature>
<dbReference type="FunFam" id="2.60.34.20:FF:000001">
    <property type="entry name" value="protein AAR2 homolog"/>
    <property type="match status" value="1"/>
</dbReference>
<dbReference type="Gene3D" id="2.60.34.20">
    <property type="match status" value="1"/>
</dbReference>
<proteinExistence type="inferred from homology"/>
<evidence type="ECO:0000256" key="5">
    <source>
        <dbReference type="ARBA" id="ARBA00022728"/>
    </source>
</evidence>
<dbReference type="PANTHER" id="PTHR12689">
    <property type="entry name" value="A1 CISTRON SPLICING FACTOR AAR2-RELATED"/>
    <property type="match status" value="1"/>
</dbReference>
<dbReference type="InterPro" id="IPR007946">
    <property type="entry name" value="AAR2"/>
</dbReference>
<evidence type="ECO:0000256" key="9">
    <source>
        <dbReference type="SAM" id="MobiDB-lite"/>
    </source>
</evidence>
<dbReference type="PANTHER" id="PTHR12689:SF4">
    <property type="entry name" value="PROTEIN AAR2 HOMOLOG"/>
    <property type="match status" value="1"/>
</dbReference>
<keyword evidence="4" id="KW-0507">mRNA processing</keyword>
<dbReference type="Gene3D" id="1.25.40.550">
    <property type="entry name" value="Aar2, C-terminal domain-like"/>
    <property type="match status" value="1"/>
</dbReference>
<evidence type="ECO:0000256" key="1">
    <source>
        <dbReference type="ARBA" id="ARBA00003708"/>
    </source>
</evidence>
<dbReference type="CDD" id="cd13777">
    <property type="entry name" value="Aar2_N"/>
    <property type="match status" value="1"/>
</dbReference>
<dbReference type="InterPro" id="IPR038514">
    <property type="entry name" value="AAR2_C_sf"/>
</dbReference>
<evidence type="ECO:0000256" key="4">
    <source>
        <dbReference type="ARBA" id="ARBA00022664"/>
    </source>
</evidence>
<evidence type="ECO:0000256" key="8">
    <source>
        <dbReference type="ARBA" id="ARBA00047009"/>
    </source>
</evidence>
<dbReference type="InterPro" id="IPR033648">
    <property type="entry name" value="AAR2_C"/>
</dbReference>
<comment type="function">
    <text evidence="1">Component of the U5 snRNP complex that is required for spliceosome assembly and for pre-mRNA splicing.</text>
</comment>
<keyword evidence="13" id="KW-1185">Reference proteome</keyword>
<dbReference type="AlphaFoldDB" id="A0A9P0BAW1"/>
<evidence type="ECO:0000256" key="3">
    <source>
        <dbReference type="ARBA" id="ARBA00016372"/>
    </source>
</evidence>
<reference evidence="12" key="1">
    <citation type="submission" date="2021-12" db="EMBL/GenBank/DDBJ databases">
        <authorList>
            <person name="King R."/>
        </authorList>
    </citation>
    <scope>NUCLEOTIDE SEQUENCE</scope>
</reference>
<feature type="domain" description="AAR2 C-terminal" evidence="10">
    <location>
        <begin position="209"/>
        <end position="362"/>
    </location>
</feature>
<dbReference type="GO" id="GO:0005681">
    <property type="term" value="C:spliceosomal complex"/>
    <property type="evidence" value="ECO:0007669"/>
    <property type="project" value="UniProtKB-KW"/>
</dbReference>
<sequence length="378" mass="43205">MNQETAKKLVQEGGLFIFLNVPEGTEFGIDMKSWNTGEKFRGVKMIPPGVHYIFYSATSNTGDIAPRTGFFHNFRKSEILVKKWDSQLEDISQEEVSQEEIVRLKDNIKALDGFLGPYPFDILDKWNNLCGNINDDLIKILTPLSGKVRSALELQSCSNADRPKGVKKNPNDAETSSGSSPKKSRLSNDTEHNFLPDLKPIEGTELRLTEFPKKNYPDGATPSEITKHSLDSTYVLDMMVSKLSDPVNIIGELEFCYICFLVGHSLEAFEHWKKLFSLFCSCESGIKKYRKLYDLFFSDISIQIKEIPEEFLADIVANKNFVYVKLKNLFNVIKSSDLDGQLKMKVERFQKELTDTYYWDFQHLESDEEDEAPVIVEI</sequence>
<dbReference type="EMBL" id="OV121137">
    <property type="protein sequence ID" value="CAH0558993.1"/>
    <property type="molecule type" value="Genomic_DNA"/>
</dbReference>
<dbReference type="FunFam" id="1.25.40.550:FF:000001">
    <property type="entry name" value="AAR2 splicing factor homolog"/>
    <property type="match status" value="1"/>
</dbReference>
<evidence type="ECO:0000259" key="10">
    <source>
        <dbReference type="Pfam" id="PF05282"/>
    </source>
</evidence>